<feature type="domain" description="DUF4604" evidence="2">
    <location>
        <begin position="10"/>
        <end position="144"/>
    </location>
</feature>
<dbReference type="Pfam" id="PF15377">
    <property type="entry name" value="DUF4604"/>
    <property type="match status" value="1"/>
</dbReference>
<dbReference type="GeneID" id="63786976"/>
<dbReference type="Proteomes" id="UP000193685">
    <property type="component" value="Unassembled WGS sequence"/>
</dbReference>
<evidence type="ECO:0000313" key="4">
    <source>
        <dbReference type="Proteomes" id="UP000193685"/>
    </source>
</evidence>
<dbReference type="EMBL" id="MCFI01000003">
    <property type="protein sequence ID" value="ORY86215.1"/>
    <property type="molecule type" value="Genomic_DNA"/>
</dbReference>
<sequence length="151" mass="16785">MSKARGKQPEFQKPPLPDFLRRLHQDQAVAEERPLPKYDAPGREDELPSIVDDAGVLTAEDERSLRIQHGLSADRPAHLDDTEATTDALEKRLRESKTKTQAATIVASFGKLKKKRAIQIEGDKGASIASSNEKEAEAVKPNRKRIAMSFE</sequence>
<feature type="region of interest" description="Disordered" evidence="1">
    <location>
        <begin position="124"/>
        <end position="151"/>
    </location>
</feature>
<dbReference type="InterPro" id="IPR027911">
    <property type="entry name" value="DUF4604"/>
</dbReference>
<accession>A0A1Y2FU43</accession>
<comment type="caution">
    <text evidence="3">The sequence shown here is derived from an EMBL/GenBank/DDBJ whole genome shotgun (WGS) entry which is preliminary data.</text>
</comment>
<dbReference type="RefSeq" id="XP_040727397.1">
    <property type="nucleotide sequence ID" value="XM_040870377.1"/>
</dbReference>
<protein>
    <recommendedName>
        <fullName evidence="2">DUF4604 domain-containing protein</fullName>
    </recommendedName>
</protein>
<keyword evidence="4" id="KW-1185">Reference proteome</keyword>
<dbReference type="AlphaFoldDB" id="A0A1Y2FU43"/>
<organism evidence="3 4">
    <name type="scientific">Protomyces lactucae-debilis</name>
    <dbReference type="NCBI Taxonomy" id="2754530"/>
    <lineage>
        <taxon>Eukaryota</taxon>
        <taxon>Fungi</taxon>
        <taxon>Dikarya</taxon>
        <taxon>Ascomycota</taxon>
        <taxon>Taphrinomycotina</taxon>
        <taxon>Taphrinomycetes</taxon>
        <taxon>Taphrinales</taxon>
        <taxon>Protomycetaceae</taxon>
        <taxon>Protomyces</taxon>
    </lineage>
</organism>
<feature type="compositionally biased region" description="Basic and acidic residues" evidence="1">
    <location>
        <begin position="19"/>
        <end position="46"/>
    </location>
</feature>
<evidence type="ECO:0000313" key="3">
    <source>
        <dbReference type="EMBL" id="ORY86215.1"/>
    </source>
</evidence>
<evidence type="ECO:0000259" key="2">
    <source>
        <dbReference type="Pfam" id="PF15377"/>
    </source>
</evidence>
<feature type="compositionally biased region" description="Basic residues" evidence="1">
    <location>
        <begin position="141"/>
        <end position="151"/>
    </location>
</feature>
<reference evidence="3 4" key="1">
    <citation type="submission" date="2016-07" db="EMBL/GenBank/DDBJ databases">
        <title>Pervasive Adenine N6-methylation of Active Genes in Fungi.</title>
        <authorList>
            <consortium name="DOE Joint Genome Institute"/>
            <person name="Mondo S.J."/>
            <person name="Dannebaum R.O."/>
            <person name="Kuo R.C."/>
            <person name="Labutti K."/>
            <person name="Haridas S."/>
            <person name="Kuo A."/>
            <person name="Salamov A."/>
            <person name="Ahrendt S.R."/>
            <person name="Lipzen A."/>
            <person name="Sullivan W."/>
            <person name="Andreopoulos W.B."/>
            <person name="Clum A."/>
            <person name="Lindquist E."/>
            <person name="Daum C."/>
            <person name="Ramamoorthy G.K."/>
            <person name="Gryganskyi A."/>
            <person name="Culley D."/>
            <person name="Magnuson J.K."/>
            <person name="James T.Y."/>
            <person name="O'Malley M.A."/>
            <person name="Stajich J.E."/>
            <person name="Spatafora J.W."/>
            <person name="Visel A."/>
            <person name="Grigoriev I.V."/>
        </authorList>
    </citation>
    <scope>NUCLEOTIDE SEQUENCE [LARGE SCALE GENOMIC DNA]</scope>
    <source>
        <strain evidence="3 4">12-1054</strain>
    </source>
</reference>
<evidence type="ECO:0000256" key="1">
    <source>
        <dbReference type="SAM" id="MobiDB-lite"/>
    </source>
</evidence>
<feature type="region of interest" description="Disordered" evidence="1">
    <location>
        <begin position="1"/>
        <end position="49"/>
    </location>
</feature>
<gene>
    <name evidence="3" type="ORF">BCR37DRAFT_385692</name>
</gene>
<proteinExistence type="predicted"/>
<name>A0A1Y2FU43_PROLT</name>